<keyword evidence="3 8" id="KW-0223">Dioxygenase</keyword>
<dbReference type="AlphaFoldDB" id="A0A1Y2G584"/>
<dbReference type="SUPFAM" id="SSF51197">
    <property type="entry name" value="Clavaminate synthase-like"/>
    <property type="match status" value="1"/>
</dbReference>
<reference evidence="8 9" key="1">
    <citation type="submission" date="2016-07" db="EMBL/GenBank/DDBJ databases">
        <title>Pervasive Adenine N6-methylation of Active Genes in Fungi.</title>
        <authorList>
            <consortium name="DOE Joint Genome Institute"/>
            <person name="Mondo S.J."/>
            <person name="Dannebaum R.O."/>
            <person name="Kuo R.C."/>
            <person name="Labutti K."/>
            <person name="Haridas S."/>
            <person name="Kuo A."/>
            <person name="Salamov A."/>
            <person name="Ahrendt S.R."/>
            <person name="Lipzen A."/>
            <person name="Sullivan W."/>
            <person name="Andreopoulos W.B."/>
            <person name="Clum A."/>
            <person name="Lindquist E."/>
            <person name="Daum C."/>
            <person name="Ramamoorthy G.K."/>
            <person name="Gryganskyi A."/>
            <person name="Culley D."/>
            <person name="Magnuson J.K."/>
            <person name="James T.Y."/>
            <person name="O'Malley M.A."/>
            <person name="Stajich J.E."/>
            <person name="Spatafora J.W."/>
            <person name="Visel A."/>
            <person name="Grigoriev I.V."/>
        </authorList>
    </citation>
    <scope>NUCLEOTIDE SEQUENCE [LARGE SCALE GENOMIC DNA]</scope>
    <source>
        <strain evidence="8 9">62-1032</strain>
    </source>
</reference>
<dbReference type="Gene3D" id="3.60.130.10">
    <property type="entry name" value="Clavaminate synthase-like"/>
    <property type="match status" value="1"/>
</dbReference>
<dbReference type="PANTHER" id="PTHR30468">
    <property type="entry name" value="ALPHA-KETOGLUTARATE-DEPENDENT SULFONATE DIOXYGENASE"/>
    <property type="match status" value="1"/>
</dbReference>
<dbReference type="EMBL" id="MCGR01000001">
    <property type="protein sequence ID" value="ORY92517.1"/>
    <property type="molecule type" value="Genomic_DNA"/>
</dbReference>
<dbReference type="GO" id="GO:0016706">
    <property type="term" value="F:2-oxoglutarate-dependent dioxygenase activity"/>
    <property type="evidence" value="ECO:0007669"/>
    <property type="project" value="TreeGrafter"/>
</dbReference>
<dbReference type="GO" id="GO:0046872">
    <property type="term" value="F:metal ion binding"/>
    <property type="evidence" value="ECO:0007669"/>
    <property type="project" value="UniProtKB-KW"/>
</dbReference>
<evidence type="ECO:0000313" key="8">
    <source>
        <dbReference type="EMBL" id="ORY92517.1"/>
    </source>
</evidence>
<dbReference type="GO" id="GO:0005737">
    <property type="term" value="C:cytoplasm"/>
    <property type="evidence" value="ECO:0007669"/>
    <property type="project" value="TreeGrafter"/>
</dbReference>
<gene>
    <name evidence="8" type="ORF">BCR35DRAFT_297962</name>
</gene>
<evidence type="ECO:0000256" key="6">
    <source>
        <dbReference type="SAM" id="MobiDB-lite"/>
    </source>
</evidence>
<organism evidence="8 9">
    <name type="scientific">Leucosporidium creatinivorum</name>
    <dbReference type="NCBI Taxonomy" id="106004"/>
    <lineage>
        <taxon>Eukaryota</taxon>
        <taxon>Fungi</taxon>
        <taxon>Dikarya</taxon>
        <taxon>Basidiomycota</taxon>
        <taxon>Pucciniomycotina</taxon>
        <taxon>Microbotryomycetes</taxon>
        <taxon>Leucosporidiales</taxon>
        <taxon>Leucosporidium</taxon>
    </lineage>
</organism>
<proteinExistence type="inferred from homology"/>
<dbReference type="InterPro" id="IPR051323">
    <property type="entry name" value="AtsK-like"/>
</dbReference>
<evidence type="ECO:0000256" key="2">
    <source>
        <dbReference type="ARBA" id="ARBA00022723"/>
    </source>
</evidence>
<feature type="domain" description="TauD/TfdA-like" evidence="7">
    <location>
        <begin position="72"/>
        <end position="342"/>
    </location>
</feature>
<protein>
    <submittedName>
        <fullName evidence="8">Taurine dioxygenase</fullName>
    </submittedName>
</protein>
<dbReference type="Pfam" id="PF02668">
    <property type="entry name" value="TauD"/>
    <property type="match status" value="1"/>
</dbReference>
<dbReference type="STRING" id="106004.A0A1Y2G584"/>
<dbReference type="InterPro" id="IPR003819">
    <property type="entry name" value="TauD/TfdA-like"/>
</dbReference>
<accession>A0A1Y2G584</accession>
<feature type="region of interest" description="Disordered" evidence="6">
    <location>
        <begin position="233"/>
        <end position="252"/>
    </location>
</feature>
<comment type="similarity">
    <text evidence="1">Belongs to the TfdA dioxygenase family.</text>
</comment>
<sequence length="351" mass="39709">MPITLDSLSITEPAQQEYVDNGPEYPQYLSTWSMETYPPLEPRHVSDSEEPGLRANPAFPNLFPKGGDFKLSKLTPKIGSDVDGVQISALSPEGLDELALYVAQRGVVAFRNQDLKDAGLEKLMQVTNHFGPAHVHPTTAHPAISPHLHVVYRDQQLGRKFLEEVPDRNSSISWHSDVTYEVNPPSTTFLLGLAIPPTGGDTLYSSSTEAYKRLSPSFRERLHGLRAIHSSFEQDAESRSRCGPSRRPPIQTEQPIIRRHPVTKEPMLFVNEGFTRKIVGWKKEESDYMLKFLFDHIARGQDFQCRVRWAEGTIIVWDNRSVVHSAVFDYDEAHRRHAIRLTPQGEIPILV</sequence>
<dbReference type="FunFam" id="3.60.130.10:FF:000003">
    <property type="entry name" value="Alpha-ketoglutarate-dependent taurine dioxygenase"/>
    <property type="match status" value="1"/>
</dbReference>
<dbReference type="InterPro" id="IPR042098">
    <property type="entry name" value="TauD-like_sf"/>
</dbReference>
<evidence type="ECO:0000256" key="5">
    <source>
        <dbReference type="ARBA" id="ARBA00023004"/>
    </source>
</evidence>
<evidence type="ECO:0000256" key="4">
    <source>
        <dbReference type="ARBA" id="ARBA00023002"/>
    </source>
</evidence>
<keyword evidence="9" id="KW-1185">Reference proteome</keyword>
<dbReference type="InParanoid" id="A0A1Y2G584"/>
<keyword evidence="2" id="KW-0479">Metal-binding</keyword>
<dbReference type="OrthoDB" id="10257314at2759"/>
<dbReference type="PANTHER" id="PTHR30468:SF1">
    <property type="entry name" value="ALPHA-KETOGLUTARATE-DEPENDENT SULFONATE DIOXYGENASE"/>
    <property type="match status" value="1"/>
</dbReference>
<comment type="caution">
    <text evidence="8">The sequence shown here is derived from an EMBL/GenBank/DDBJ whole genome shotgun (WGS) entry which is preliminary data.</text>
</comment>
<evidence type="ECO:0000313" key="9">
    <source>
        <dbReference type="Proteomes" id="UP000193467"/>
    </source>
</evidence>
<name>A0A1Y2G584_9BASI</name>
<keyword evidence="5" id="KW-0408">Iron</keyword>
<evidence type="ECO:0000256" key="3">
    <source>
        <dbReference type="ARBA" id="ARBA00022964"/>
    </source>
</evidence>
<keyword evidence="4" id="KW-0560">Oxidoreductase</keyword>
<evidence type="ECO:0000259" key="7">
    <source>
        <dbReference type="Pfam" id="PF02668"/>
    </source>
</evidence>
<dbReference type="Proteomes" id="UP000193467">
    <property type="component" value="Unassembled WGS sequence"/>
</dbReference>
<evidence type="ECO:0000256" key="1">
    <source>
        <dbReference type="ARBA" id="ARBA00005896"/>
    </source>
</evidence>